<protein>
    <submittedName>
        <fullName evidence="2">Uncharacterized protein</fullName>
    </submittedName>
</protein>
<reference evidence="2" key="1">
    <citation type="submission" date="2019-09" db="EMBL/GenBank/DDBJ databases">
        <title>Characterisation of the sponge microbiome using genome-centric metagenomics.</title>
        <authorList>
            <person name="Engelberts J.P."/>
            <person name="Robbins S.J."/>
            <person name="De Goeij J.M."/>
            <person name="Aranda M."/>
            <person name="Bell S.C."/>
            <person name="Webster N.S."/>
        </authorList>
    </citation>
    <scope>NUCLEOTIDE SEQUENCE</scope>
    <source>
        <strain evidence="2">SB0661_bin_32</strain>
    </source>
</reference>
<feature type="transmembrane region" description="Helical" evidence="1">
    <location>
        <begin position="213"/>
        <end position="233"/>
    </location>
</feature>
<feature type="transmembrane region" description="Helical" evidence="1">
    <location>
        <begin position="137"/>
        <end position="159"/>
    </location>
</feature>
<keyword evidence="1" id="KW-0472">Membrane</keyword>
<gene>
    <name evidence="2" type="ORF">F4X14_10305</name>
</gene>
<feature type="transmembrane region" description="Helical" evidence="1">
    <location>
        <begin position="171"/>
        <end position="193"/>
    </location>
</feature>
<dbReference type="EMBL" id="VXMH01000053">
    <property type="protein sequence ID" value="MYC95354.1"/>
    <property type="molecule type" value="Genomic_DNA"/>
</dbReference>
<organism evidence="2">
    <name type="scientific">Caldilineaceae bacterium SB0661_bin_32</name>
    <dbReference type="NCBI Taxonomy" id="2605255"/>
    <lineage>
        <taxon>Bacteria</taxon>
        <taxon>Bacillati</taxon>
        <taxon>Chloroflexota</taxon>
        <taxon>Caldilineae</taxon>
        <taxon>Caldilineales</taxon>
        <taxon>Caldilineaceae</taxon>
    </lineage>
</organism>
<feature type="transmembrane region" description="Helical" evidence="1">
    <location>
        <begin position="21"/>
        <end position="39"/>
    </location>
</feature>
<keyword evidence="1" id="KW-1133">Transmembrane helix</keyword>
<feature type="transmembrane region" description="Helical" evidence="1">
    <location>
        <begin position="59"/>
        <end position="83"/>
    </location>
</feature>
<evidence type="ECO:0000256" key="1">
    <source>
        <dbReference type="SAM" id="Phobius"/>
    </source>
</evidence>
<sequence>MGALFTLGRSDFLNFRRDTMLQFLIVYPFILGGILRWLLPWVKTGLMENIGSDLSEYYLLIVSFFGLLVIPQLVGLLVGTLLLDEKDQDTLTALMVTPMPVRTYALYRALTPALISVLGILLVVPFINVLVLPVEKLFPLAVSAAPLGPMMALILAALAKNKVEGLAIMKGLGIFLLVPIAAWFVPAPWQWLLGVFPTYWAAKGYWLATAGQPHLWVAAVGFVYTCAIAAVLLRRFQSGLYK</sequence>
<evidence type="ECO:0000313" key="2">
    <source>
        <dbReference type="EMBL" id="MYC95354.1"/>
    </source>
</evidence>
<name>A0A6B1D715_9CHLR</name>
<comment type="caution">
    <text evidence="2">The sequence shown here is derived from an EMBL/GenBank/DDBJ whole genome shotgun (WGS) entry which is preliminary data.</text>
</comment>
<keyword evidence="1" id="KW-0812">Transmembrane</keyword>
<accession>A0A6B1D715</accession>
<dbReference type="AlphaFoldDB" id="A0A6B1D715"/>
<feature type="transmembrane region" description="Helical" evidence="1">
    <location>
        <begin position="104"/>
        <end position="131"/>
    </location>
</feature>
<proteinExistence type="predicted"/>